<evidence type="ECO:0000259" key="2">
    <source>
        <dbReference type="Pfam" id="PF01702"/>
    </source>
</evidence>
<dbReference type="NCBIfam" id="TIGR00449">
    <property type="entry name" value="tgt_general"/>
    <property type="match status" value="1"/>
</dbReference>
<dbReference type="InterPro" id="IPR050076">
    <property type="entry name" value="ArchSynthase1/Queuine_TRR"/>
</dbReference>
<feature type="domain" description="tRNA-guanine(15) transglycosylase-like" evidence="2">
    <location>
        <begin position="6"/>
        <end position="126"/>
    </location>
</feature>
<protein>
    <submittedName>
        <fullName evidence="3">Queuine/other tRNA-ribosyltransferase</fullName>
        <ecNumber evidence="3">2.4.2.29</ecNumber>
    </submittedName>
</protein>
<dbReference type="GO" id="GO:0005737">
    <property type="term" value="C:cytoplasm"/>
    <property type="evidence" value="ECO:0007669"/>
    <property type="project" value="TreeGrafter"/>
</dbReference>
<dbReference type="GO" id="GO:0002099">
    <property type="term" value="P:tRNA wobble guanine modification"/>
    <property type="evidence" value="ECO:0007669"/>
    <property type="project" value="TreeGrafter"/>
</dbReference>
<dbReference type="EC" id="2.4.2.29" evidence="3"/>
<keyword evidence="3" id="KW-0808">Transferase</keyword>
<comment type="caution">
    <text evidence="3">The sequence shown here is derived from an EMBL/GenBank/DDBJ whole genome shotgun (WGS) entry which is preliminary data.</text>
</comment>
<organism evidence="3">
    <name type="scientific">mine drainage metagenome</name>
    <dbReference type="NCBI Taxonomy" id="410659"/>
    <lineage>
        <taxon>unclassified sequences</taxon>
        <taxon>metagenomes</taxon>
        <taxon>ecological metagenomes</taxon>
    </lineage>
</organism>
<dbReference type="SUPFAM" id="SSF51713">
    <property type="entry name" value="tRNA-guanine transglycosylase"/>
    <property type="match status" value="1"/>
</dbReference>
<reference evidence="3" key="1">
    <citation type="submission" date="2013-08" db="EMBL/GenBank/DDBJ databases">
        <authorList>
            <person name="Mendez C."/>
            <person name="Richter M."/>
            <person name="Ferrer M."/>
            <person name="Sanchez J."/>
        </authorList>
    </citation>
    <scope>NUCLEOTIDE SEQUENCE</scope>
</reference>
<reference evidence="3" key="2">
    <citation type="journal article" date="2014" name="ISME J.">
        <title>Microbial stratification in low pH oxic and suboxic macroscopic growths along an acid mine drainage.</title>
        <authorList>
            <person name="Mendez-Garcia C."/>
            <person name="Mesa V."/>
            <person name="Sprenger R.R."/>
            <person name="Richter M."/>
            <person name="Diez M.S."/>
            <person name="Solano J."/>
            <person name="Bargiela R."/>
            <person name="Golyshina O.V."/>
            <person name="Manteca A."/>
            <person name="Ramos J.L."/>
            <person name="Gallego J.R."/>
            <person name="Llorente I."/>
            <person name="Martins Dos Santos V.A."/>
            <person name="Jensen O.N."/>
            <person name="Pelaez A.I."/>
            <person name="Sanchez J."/>
            <person name="Ferrer M."/>
        </authorList>
    </citation>
    <scope>NUCLEOTIDE SEQUENCE</scope>
</reference>
<dbReference type="PANTHER" id="PTHR46499:SF1">
    <property type="entry name" value="QUEUINE TRNA-RIBOSYLTRANSFERASE"/>
    <property type="match status" value="1"/>
</dbReference>
<dbReference type="InterPro" id="IPR002616">
    <property type="entry name" value="tRNA_ribo_trans-like"/>
</dbReference>
<evidence type="ECO:0000256" key="1">
    <source>
        <dbReference type="ARBA" id="ARBA00022694"/>
    </source>
</evidence>
<accession>T1AVW9</accession>
<dbReference type="Pfam" id="PF01702">
    <property type="entry name" value="TGT"/>
    <property type="match status" value="1"/>
</dbReference>
<sequence length="132" mass="13943">MTDSGAFQQHAYGSVEITPEQSLGFQEAIGSDIATVLDVFTEPEAPWDTAAEGLELTLERARHARAGRRGLLAVPVQGGAHADLRARSATAASEIGDVLAVGGVVPLLEQYRLVELVQAVAAARPYLGPRPR</sequence>
<keyword evidence="3" id="KW-0328">Glycosyltransferase</keyword>
<dbReference type="GO" id="GO:0016757">
    <property type="term" value="F:glycosyltransferase activity"/>
    <property type="evidence" value="ECO:0007669"/>
    <property type="project" value="UniProtKB-KW"/>
</dbReference>
<dbReference type="PANTHER" id="PTHR46499">
    <property type="entry name" value="QUEUINE TRNA-RIBOSYLTRANSFERASE"/>
    <property type="match status" value="1"/>
</dbReference>
<feature type="non-terminal residue" evidence="3">
    <location>
        <position position="132"/>
    </location>
</feature>
<name>T1AVW9_9ZZZZ</name>
<gene>
    <name evidence="3" type="ORF">B2A_09417</name>
</gene>
<proteinExistence type="predicted"/>
<evidence type="ECO:0000313" key="3">
    <source>
        <dbReference type="EMBL" id="EQD44884.1"/>
    </source>
</evidence>
<keyword evidence="1" id="KW-0819">tRNA processing</keyword>
<dbReference type="AlphaFoldDB" id="T1AVW9"/>
<dbReference type="InterPro" id="IPR036511">
    <property type="entry name" value="TGT-like_sf"/>
</dbReference>
<dbReference type="EMBL" id="AUZZ01006800">
    <property type="protein sequence ID" value="EQD44884.1"/>
    <property type="molecule type" value="Genomic_DNA"/>
</dbReference>
<dbReference type="Gene3D" id="3.20.20.105">
    <property type="entry name" value="Queuine tRNA-ribosyltransferase-like"/>
    <property type="match status" value="1"/>
</dbReference>